<gene>
    <name evidence="1" type="ORF">CJO77_10930</name>
</gene>
<organism evidence="1 2">
    <name type="scientific">Ralstonia solanacearum</name>
    <name type="common">Pseudomonas solanacearum</name>
    <dbReference type="NCBI Taxonomy" id="305"/>
    <lineage>
        <taxon>Bacteria</taxon>
        <taxon>Pseudomonadati</taxon>
        <taxon>Pseudomonadota</taxon>
        <taxon>Betaproteobacteria</taxon>
        <taxon>Burkholderiales</taxon>
        <taxon>Burkholderiaceae</taxon>
        <taxon>Ralstonia</taxon>
        <taxon>Ralstonia solanacearum species complex</taxon>
    </lineage>
</organism>
<accession>A0AAD0WHH4</accession>
<sequence length="63" mass="6929">MAPFLVLRTKHRNQSGFQFFVERPGLIIGPILKQDEVINVPAADGTVTQAEAAEVLLVLLQVE</sequence>
<evidence type="ECO:0000313" key="1">
    <source>
        <dbReference type="EMBL" id="AXV82007.1"/>
    </source>
</evidence>
<proteinExistence type="predicted"/>
<evidence type="ECO:0000313" key="2">
    <source>
        <dbReference type="Proteomes" id="UP000261758"/>
    </source>
</evidence>
<dbReference type="AlphaFoldDB" id="A0AAD0WHH4"/>
<dbReference type="Proteomes" id="UP000261758">
    <property type="component" value="Chromosome"/>
</dbReference>
<dbReference type="EMBL" id="CP022759">
    <property type="protein sequence ID" value="AXV82007.1"/>
    <property type="molecule type" value="Genomic_DNA"/>
</dbReference>
<reference evidence="1 2" key="1">
    <citation type="submission" date="2017-08" db="EMBL/GenBank/DDBJ databases">
        <title>Genome sequences of Ralstonia solanacearum Species Complex (RSSC) isolated from Potato bacterial wilts in Korea.</title>
        <authorList>
            <person name="Cho H."/>
            <person name="Song E.-S."/>
            <person name="Lee Y.K."/>
            <person name="Lee S."/>
            <person name="Lee S.-W."/>
            <person name="Jo A."/>
            <person name="Kim J.-G."/>
            <person name="Hwang I."/>
        </authorList>
    </citation>
    <scope>NUCLEOTIDE SEQUENCE [LARGE SCALE GENOMIC DNA]</scope>
    <source>
        <strain evidence="1 2">T98</strain>
    </source>
</reference>
<protein>
    <submittedName>
        <fullName evidence="1">Uncharacterized protein</fullName>
    </submittedName>
</protein>
<name>A0AAD0WHH4_RALSL</name>